<dbReference type="EMBL" id="ASSJ01000046">
    <property type="protein sequence ID" value="ERN41646.1"/>
    <property type="molecule type" value="Genomic_DNA"/>
</dbReference>
<accession>U5DIZ5</accession>
<dbReference type="InParanoid" id="U5DIZ5"/>
<gene>
    <name evidence="1" type="ORF">KR51_00017240</name>
</gene>
<dbReference type="STRING" id="582515.KR51_00017240"/>
<name>U5DIZ5_9CHRO</name>
<keyword evidence="2" id="KW-1185">Reference proteome</keyword>
<dbReference type="Proteomes" id="UP000016960">
    <property type="component" value="Unassembled WGS sequence"/>
</dbReference>
<dbReference type="AlphaFoldDB" id="U5DIZ5"/>
<evidence type="ECO:0000313" key="1">
    <source>
        <dbReference type="EMBL" id="ERN41646.1"/>
    </source>
</evidence>
<evidence type="ECO:0000313" key="2">
    <source>
        <dbReference type="Proteomes" id="UP000016960"/>
    </source>
</evidence>
<proteinExistence type="predicted"/>
<sequence length="35" mass="3811">MLYLACQLAVYLVAQTAPQVETADLLGTYCGRTAY</sequence>
<protein>
    <submittedName>
        <fullName evidence="1">Uncharacterized protein</fullName>
    </submittedName>
</protein>
<comment type="caution">
    <text evidence="1">The sequence shown here is derived from an EMBL/GenBank/DDBJ whole genome shotgun (WGS) entry which is preliminary data.</text>
</comment>
<reference evidence="1 2" key="1">
    <citation type="submission" date="2013-05" db="EMBL/GenBank/DDBJ databases">
        <title>Draft genome sequence of Rubidibacter lacunae KORDI 51-2.</title>
        <authorList>
            <person name="Choi D.H."/>
            <person name="Noh J.H."/>
            <person name="Kwon K.-K."/>
            <person name="Lee J.-H."/>
            <person name="Ryu J.-Y."/>
        </authorList>
    </citation>
    <scope>NUCLEOTIDE SEQUENCE [LARGE SCALE GENOMIC DNA]</scope>
    <source>
        <strain evidence="1 2">KORDI 51-2</strain>
    </source>
</reference>
<organism evidence="1 2">
    <name type="scientific">Rubidibacter lacunae KORDI 51-2</name>
    <dbReference type="NCBI Taxonomy" id="582515"/>
    <lineage>
        <taxon>Bacteria</taxon>
        <taxon>Bacillati</taxon>
        <taxon>Cyanobacteriota</taxon>
        <taxon>Cyanophyceae</taxon>
        <taxon>Oscillatoriophycideae</taxon>
        <taxon>Chroococcales</taxon>
        <taxon>Aphanothecaceae</taxon>
        <taxon>Rubidibacter</taxon>
    </lineage>
</organism>